<organism evidence="3 4">
    <name type="scientific">Aspergillus terreus</name>
    <dbReference type="NCBI Taxonomy" id="33178"/>
    <lineage>
        <taxon>Eukaryota</taxon>
        <taxon>Fungi</taxon>
        <taxon>Dikarya</taxon>
        <taxon>Ascomycota</taxon>
        <taxon>Pezizomycotina</taxon>
        <taxon>Eurotiomycetes</taxon>
        <taxon>Eurotiomycetidae</taxon>
        <taxon>Eurotiales</taxon>
        <taxon>Aspergillaceae</taxon>
        <taxon>Aspergillus</taxon>
        <taxon>Aspergillus subgen. Circumdati</taxon>
    </lineage>
</organism>
<dbReference type="AlphaFoldDB" id="A0A5M3ZEE9"/>
<sequence>MMSRRPAHAPVYLLGGLSLTLALVVTIFHGICYASFRTLSSESAGIEAALVGLTAVSCVILLVLILLWTKDIKNDAAQQWTPWKTYGYRLILAYLLVVTGITAGGIAWSASQLIGQPAVTVPGPNRSLMVARCVVWAMSVLSQGALGGYLLLAQRMRREQGQRTDQPSRELGPLSNSPSVASKSRTSATSSLTDESRRTSLDPKPSCEVNAPTTASRVSHRYSGRTLYQPDGKLDLLPAPPAAAVTRSSSRANSDRDSRTPTVVGDDYSERHRLYRSNSELKRSLDSLVLQSGASSTTQLDAARLPLPKLRLPADESDIHPLFRSDSPSPPPTPTPTTIVVACPAAGQTISVKTLERVRSTRSLRSQCHTPRSRSPLFERMDVPGESPEASAGMPGYIMAAHLRKSIAQYEKRYNLNESPHES</sequence>
<keyword evidence="2" id="KW-0472">Membrane</keyword>
<keyword evidence="2" id="KW-0812">Transmembrane</keyword>
<accession>A0A5M3ZEE9</accession>
<dbReference type="EMBL" id="BLJY01000004">
    <property type="protein sequence ID" value="GFF14946.1"/>
    <property type="molecule type" value="Genomic_DNA"/>
</dbReference>
<proteinExistence type="predicted"/>
<evidence type="ECO:0000313" key="3">
    <source>
        <dbReference type="EMBL" id="GFF14946.1"/>
    </source>
</evidence>
<feature type="region of interest" description="Disordered" evidence="1">
    <location>
        <begin position="160"/>
        <end position="265"/>
    </location>
</feature>
<protein>
    <submittedName>
        <fullName evidence="3">Uncharacterized protein</fullName>
    </submittedName>
</protein>
<keyword evidence="4" id="KW-1185">Reference proteome</keyword>
<dbReference type="VEuPathDB" id="FungiDB:ATEG_09428"/>
<name>A0A5M3ZEE9_ASPTE</name>
<feature type="compositionally biased region" description="Low complexity" evidence="1">
    <location>
        <begin position="242"/>
        <end position="252"/>
    </location>
</feature>
<evidence type="ECO:0000256" key="2">
    <source>
        <dbReference type="SAM" id="Phobius"/>
    </source>
</evidence>
<keyword evidence="2" id="KW-1133">Transmembrane helix</keyword>
<feature type="transmembrane region" description="Helical" evidence="2">
    <location>
        <begin position="12"/>
        <end position="36"/>
    </location>
</feature>
<dbReference type="Proteomes" id="UP000452235">
    <property type="component" value="Unassembled WGS sequence"/>
</dbReference>
<feature type="compositionally biased region" description="Polar residues" evidence="1">
    <location>
        <begin position="361"/>
        <end position="370"/>
    </location>
</feature>
<feature type="compositionally biased region" description="Polar residues" evidence="1">
    <location>
        <begin position="174"/>
        <end position="193"/>
    </location>
</feature>
<gene>
    <name evidence="3" type="ORF">ATEIFO6365_0004006500</name>
</gene>
<evidence type="ECO:0000256" key="1">
    <source>
        <dbReference type="SAM" id="MobiDB-lite"/>
    </source>
</evidence>
<dbReference type="OrthoDB" id="4188781at2759"/>
<feature type="transmembrane region" description="Helical" evidence="2">
    <location>
        <begin position="48"/>
        <end position="69"/>
    </location>
</feature>
<feature type="transmembrane region" description="Helical" evidence="2">
    <location>
        <begin position="129"/>
        <end position="152"/>
    </location>
</feature>
<comment type="caution">
    <text evidence="3">The sequence shown here is derived from an EMBL/GenBank/DDBJ whole genome shotgun (WGS) entry which is preliminary data.</text>
</comment>
<feature type="region of interest" description="Disordered" evidence="1">
    <location>
        <begin position="361"/>
        <end position="389"/>
    </location>
</feature>
<evidence type="ECO:0000313" key="4">
    <source>
        <dbReference type="Proteomes" id="UP000452235"/>
    </source>
</evidence>
<feature type="transmembrane region" description="Helical" evidence="2">
    <location>
        <begin position="90"/>
        <end position="109"/>
    </location>
</feature>
<reference evidence="3 4" key="1">
    <citation type="submission" date="2020-01" db="EMBL/GenBank/DDBJ databases">
        <title>Aspergillus terreus IFO 6365 whole genome shotgun sequence.</title>
        <authorList>
            <person name="Kanamasa S."/>
            <person name="Takahashi H."/>
        </authorList>
    </citation>
    <scope>NUCLEOTIDE SEQUENCE [LARGE SCALE GENOMIC DNA]</scope>
    <source>
        <strain evidence="3 4">IFO 6365</strain>
    </source>
</reference>